<keyword evidence="5 7" id="KW-0472">Membrane</keyword>
<keyword evidence="2" id="KW-1003">Cell membrane</keyword>
<evidence type="ECO:0000256" key="3">
    <source>
        <dbReference type="ARBA" id="ARBA00022692"/>
    </source>
</evidence>
<feature type="transmembrane region" description="Helical" evidence="7">
    <location>
        <begin position="500"/>
        <end position="520"/>
    </location>
</feature>
<dbReference type="EMBL" id="JAGIOI010000001">
    <property type="protein sequence ID" value="MBP2414431.1"/>
    <property type="molecule type" value="Genomic_DNA"/>
</dbReference>
<keyword evidence="6" id="KW-0175">Coiled coil</keyword>
<feature type="transmembrane region" description="Helical" evidence="7">
    <location>
        <begin position="472"/>
        <end position="493"/>
    </location>
</feature>
<evidence type="ECO:0000256" key="7">
    <source>
        <dbReference type="SAM" id="Phobius"/>
    </source>
</evidence>
<feature type="transmembrane region" description="Helical" evidence="7">
    <location>
        <begin position="434"/>
        <end position="460"/>
    </location>
</feature>
<proteinExistence type="predicted"/>
<keyword evidence="3 7" id="KW-0812">Transmembrane</keyword>
<sequence length="601" mass="61968">MRLQEPRWARYVDAAVGGSGAMAPNRRRGRLRRELAELRRRLAAAHEEQAASQEHLRPDVRLLPTVAGVWLTAALATAVPGGYLPRLLPGLVLLSVAVPFFLPRRKAGRRGKRRGATFILAGCCALAVVAVVGLRAHAGAASALAQTVASDGSAAVTLEVVTSPRSLQGGNGPPRLMFEAVIIRAAAGGREASGRLPVQVIAGQAWGSVRQGQVVGTAGAVELGAAQGGKQDAGRIGTLRPATRPLPAVGSAGSGPLAVAAVRSSWIAAANGVWAEPSPDTAALLPGMVMGERSGMPASLNDSMKAVGLTHLTAVSGANCTLILATIMLGLRSLRTPRHAAFAVSLAALLGFVLVVGPDPSVLRAAVMGGLGAMALLSGRPKRVGALLSVSIVLLLLADPWLAADFAFILSVLATLGLYLVGQRCVRWLSVLMPLWLAQTIAIPLAAQLFCAPVIVLLQARLTPYTVPANMLAAPVIALVTTVGTLGMACAVVVPPLASLCAAVSGAGAWWVAAVARWMSALPAASLPWPEGMVGAVLMAVMNAAVLLALLAFVERQRAAAAMRMAVGWLPPWWRRRFGFATLAALAMVVAAGWCAAVVML</sequence>
<evidence type="ECO:0000313" key="10">
    <source>
        <dbReference type="Proteomes" id="UP000711614"/>
    </source>
</evidence>
<dbReference type="Proteomes" id="UP000711614">
    <property type="component" value="Unassembled WGS sequence"/>
</dbReference>
<comment type="caution">
    <text evidence="9">The sequence shown here is derived from an EMBL/GenBank/DDBJ whole genome shotgun (WGS) entry which is preliminary data.</text>
</comment>
<protein>
    <submittedName>
        <fullName evidence="9">Competence protein ComEC</fullName>
    </submittedName>
</protein>
<dbReference type="NCBIfam" id="TIGR00360">
    <property type="entry name" value="ComEC_N-term"/>
    <property type="match status" value="1"/>
</dbReference>
<accession>A0ABS4Z053</accession>
<reference evidence="9 10" key="1">
    <citation type="submission" date="2021-03" db="EMBL/GenBank/DDBJ databases">
        <title>Sequencing the genomes of 1000 actinobacteria strains.</title>
        <authorList>
            <person name="Klenk H.-P."/>
        </authorList>
    </citation>
    <scope>NUCLEOTIDE SEQUENCE [LARGE SCALE GENOMIC DNA]</scope>
    <source>
        <strain evidence="9 10">DSM 16005</strain>
    </source>
</reference>
<name>A0ABS4Z053_9MICC</name>
<evidence type="ECO:0000313" key="9">
    <source>
        <dbReference type="EMBL" id="MBP2414431.1"/>
    </source>
</evidence>
<feature type="domain" description="ComEC/Rec2-related protein" evidence="8">
    <location>
        <begin position="288"/>
        <end position="551"/>
    </location>
</feature>
<keyword evidence="10" id="KW-1185">Reference proteome</keyword>
<dbReference type="InterPro" id="IPR004477">
    <property type="entry name" value="ComEC_N"/>
</dbReference>
<feature type="transmembrane region" description="Helical" evidence="7">
    <location>
        <begin position="87"/>
        <end position="103"/>
    </location>
</feature>
<feature type="transmembrane region" description="Helical" evidence="7">
    <location>
        <begin position="115"/>
        <end position="134"/>
    </location>
</feature>
<dbReference type="RefSeq" id="WP_209682286.1">
    <property type="nucleotide sequence ID" value="NZ_JAGIOI010000001.1"/>
</dbReference>
<gene>
    <name evidence="9" type="ORF">JOF48_003230</name>
</gene>
<organism evidence="9 10">
    <name type="scientific">Arthrobacter stackebrandtii</name>
    <dbReference type="NCBI Taxonomy" id="272161"/>
    <lineage>
        <taxon>Bacteria</taxon>
        <taxon>Bacillati</taxon>
        <taxon>Actinomycetota</taxon>
        <taxon>Actinomycetes</taxon>
        <taxon>Micrococcales</taxon>
        <taxon>Micrococcaceae</taxon>
        <taxon>Arthrobacter</taxon>
    </lineage>
</organism>
<evidence type="ECO:0000256" key="5">
    <source>
        <dbReference type="ARBA" id="ARBA00023136"/>
    </source>
</evidence>
<dbReference type="PANTHER" id="PTHR30619:SF1">
    <property type="entry name" value="RECOMBINATION PROTEIN 2"/>
    <property type="match status" value="1"/>
</dbReference>
<evidence type="ECO:0000256" key="2">
    <source>
        <dbReference type="ARBA" id="ARBA00022475"/>
    </source>
</evidence>
<evidence type="ECO:0000256" key="6">
    <source>
        <dbReference type="SAM" id="Coils"/>
    </source>
</evidence>
<feature type="transmembrane region" description="Helical" evidence="7">
    <location>
        <begin position="338"/>
        <end position="355"/>
    </location>
</feature>
<dbReference type="Pfam" id="PF03772">
    <property type="entry name" value="Competence"/>
    <property type="match status" value="1"/>
</dbReference>
<feature type="transmembrane region" description="Helical" evidence="7">
    <location>
        <begin position="62"/>
        <end position="81"/>
    </location>
</feature>
<feature type="transmembrane region" description="Helical" evidence="7">
    <location>
        <begin position="578"/>
        <end position="600"/>
    </location>
</feature>
<feature type="transmembrane region" description="Helical" evidence="7">
    <location>
        <begin position="532"/>
        <end position="554"/>
    </location>
</feature>
<comment type="subcellular location">
    <subcellularLocation>
        <location evidence="1">Cell membrane</location>
        <topology evidence="1">Multi-pass membrane protein</topology>
    </subcellularLocation>
</comment>
<feature type="transmembrane region" description="Helical" evidence="7">
    <location>
        <begin position="406"/>
        <end position="422"/>
    </location>
</feature>
<evidence type="ECO:0000256" key="4">
    <source>
        <dbReference type="ARBA" id="ARBA00022989"/>
    </source>
</evidence>
<feature type="coiled-coil region" evidence="6">
    <location>
        <begin position="28"/>
        <end position="55"/>
    </location>
</feature>
<dbReference type="InterPro" id="IPR052159">
    <property type="entry name" value="Competence_DNA_uptake"/>
</dbReference>
<keyword evidence="4 7" id="KW-1133">Transmembrane helix</keyword>
<evidence type="ECO:0000256" key="1">
    <source>
        <dbReference type="ARBA" id="ARBA00004651"/>
    </source>
</evidence>
<feature type="transmembrane region" description="Helical" evidence="7">
    <location>
        <begin position="309"/>
        <end position="331"/>
    </location>
</feature>
<evidence type="ECO:0000259" key="8">
    <source>
        <dbReference type="Pfam" id="PF03772"/>
    </source>
</evidence>
<dbReference type="PANTHER" id="PTHR30619">
    <property type="entry name" value="DNA INTERNALIZATION/COMPETENCE PROTEIN COMEC/REC2"/>
    <property type="match status" value="1"/>
</dbReference>